<organism evidence="2 3">
    <name type="scientific">Strongylus vulgaris</name>
    <name type="common">Blood worm</name>
    <dbReference type="NCBI Taxonomy" id="40348"/>
    <lineage>
        <taxon>Eukaryota</taxon>
        <taxon>Metazoa</taxon>
        <taxon>Ecdysozoa</taxon>
        <taxon>Nematoda</taxon>
        <taxon>Chromadorea</taxon>
        <taxon>Rhabditida</taxon>
        <taxon>Rhabditina</taxon>
        <taxon>Rhabditomorpha</taxon>
        <taxon>Strongyloidea</taxon>
        <taxon>Strongylidae</taxon>
        <taxon>Strongylus</taxon>
    </lineage>
</organism>
<protein>
    <submittedName>
        <fullName evidence="2">Uncharacterized protein</fullName>
    </submittedName>
</protein>
<feature type="region of interest" description="Disordered" evidence="1">
    <location>
        <begin position="79"/>
        <end position="115"/>
    </location>
</feature>
<sequence length="115" mass="13320">MAQEIAEREKELREKQASMANMRNEYVQMTKNLLRIPERRRRKKEAAQRKAEAKLSQKQQSKSECQYQTFFDRIIKSRAFLSSDDDSSDGAPVRAPEDAGEDSPRPPRITDSEDS</sequence>
<reference evidence="2 3" key="1">
    <citation type="submission" date="2018-11" db="EMBL/GenBank/DDBJ databases">
        <authorList>
            <consortium name="Pathogen Informatics"/>
        </authorList>
    </citation>
    <scope>NUCLEOTIDE SEQUENCE [LARGE SCALE GENOMIC DNA]</scope>
</reference>
<gene>
    <name evidence="2" type="ORF">SVUK_LOCUS20577</name>
</gene>
<feature type="compositionally biased region" description="Basic and acidic residues" evidence="1">
    <location>
        <begin position="1"/>
        <end position="16"/>
    </location>
</feature>
<dbReference type="Proteomes" id="UP000270094">
    <property type="component" value="Unassembled WGS sequence"/>
</dbReference>
<feature type="compositionally biased region" description="Basic and acidic residues" evidence="1">
    <location>
        <begin position="102"/>
        <end position="115"/>
    </location>
</feature>
<dbReference type="EMBL" id="UYYB01142367">
    <property type="protein sequence ID" value="VDM85579.1"/>
    <property type="molecule type" value="Genomic_DNA"/>
</dbReference>
<keyword evidence="3" id="KW-1185">Reference proteome</keyword>
<evidence type="ECO:0000313" key="3">
    <source>
        <dbReference type="Proteomes" id="UP000270094"/>
    </source>
</evidence>
<dbReference type="OrthoDB" id="5873331at2759"/>
<feature type="region of interest" description="Disordered" evidence="1">
    <location>
        <begin position="1"/>
        <end position="63"/>
    </location>
</feature>
<dbReference type="AlphaFoldDB" id="A0A3P7K037"/>
<evidence type="ECO:0000313" key="2">
    <source>
        <dbReference type="EMBL" id="VDM85579.1"/>
    </source>
</evidence>
<proteinExistence type="predicted"/>
<name>A0A3P7K037_STRVU</name>
<feature type="non-terminal residue" evidence="2">
    <location>
        <position position="115"/>
    </location>
</feature>
<accession>A0A3P7K037</accession>
<evidence type="ECO:0000256" key="1">
    <source>
        <dbReference type="SAM" id="MobiDB-lite"/>
    </source>
</evidence>
<feature type="compositionally biased region" description="Basic and acidic residues" evidence="1">
    <location>
        <begin position="45"/>
        <end position="55"/>
    </location>
</feature>